<protein>
    <recommendedName>
        <fullName evidence="4">SprA-related family protein</fullName>
    </recommendedName>
</protein>
<keyword evidence="3" id="KW-1185">Reference proteome</keyword>
<sequence>MALSSISLSTISGGSTFQRSTIGAGQETTNNSSGQIGAVNDIYRTNQDRENDGRQSSPLGGEDDSVSLSPEALARGEQEEDASPEATRTTPGRAPEAVDDTEAADDAETANETPEETEAPEEESESPGELSESEQELVRDLKARDLEVRAHEQAHLAAAGDLALGGPRYDYQRGPDGRRYAVGGSVEIDTSPVPNDPEATIQKATRIKRAALAPQEPSSTDRSVASRADAMKAEARQQLAAERREEAQQSAPSQNPVPVNTAPARPEPDEEGGIGIQASESQSAIGAIGATGNDTPSSGPATSNISNIGGLSGLNPAAETPSGIYSAQGRNVQTPGSLLSLVG</sequence>
<reference evidence="2" key="1">
    <citation type="submission" date="2021-03" db="EMBL/GenBank/DDBJ databases">
        <title>Acanthopleuribacteraceae sp. M133.</title>
        <authorList>
            <person name="Wang G."/>
        </authorList>
    </citation>
    <scope>NUCLEOTIDE SEQUENCE</scope>
    <source>
        <strain evidence="2">M133</strain>
    </source>
</reference>
<feature type="compositionally biased region" description="Polar residues" evidence="1">
    <location>
        <begin position="17"/>
        <end position="35"/>
    </location>
</feature>
<evidence type="ECO:0000313" key="3">
    <source>
        <dbReference type="Proteomes" id="UP000663929"/>
    </source>
</evidence>
<evidence type="ECO:0000256" key="1">
    <source>
        <dbReference type="SAM" id="MobiDB-lite"/>
    </source>
</evidence>
<feature type="compositionally biased region" description="Acidic residues" evidence="1">
    <location>
        <begin position="97"/>
        <end position="135"/>
    </location>
</feature>
<gene>
    <name evidence="2" type="ORF">J3U87_10360</name>
</gene>
<feature type="compositionally biased region" description="Basic and acidic residues" evidence="1">
    <location>
        <begin position="170"/>
        <end position="179"/>
    </location>
</feature>
<accession>A0A8A4TSB9</accession>
<feature type="compositionally biased region" description="Basic and acidic residues" evidence="1">
    <location>
        <begin position="229"/>
        <end position="247"/>
    </location>
</feature>
<dbReference type="Pfam" id="PF12118">
    <property type="entry name" value="SprA-related"/>
    <property type="match status" value="1"/>
</dbReference>
<organism evidence="2 3">
    <name type="scientific">Sulfidibacter corallicola</name>
    <dbReference type="NCBI Taxonomy" id="2818388"/>
    <lineage>
        <taxon>Bacteria</taxon>
        <taxon>Pseudomonadati</taxon>
        <taxon>Acidobacteriota</taxon>
        <taxon>Holophagae</taxon>
        <taxon>Acanthopleuribacterales</taxon>
        <taxon>Acanthopleuribacteraceae</taxon>
        <taxon>Sulfidibacter</taxon>
    </lineage>
</organism>
<proteinExistence type="predicted"/>
<dbReference type="Proteomes" id="UP000663929">
    <property type="component" value="Chromosome"/>
</dbReference>
<feature type="region of interest" description="Disordered" evidence="1">
    <location>
        <begin position="157"/>
        <end position="343"/>
    </location>
</feature>
<feature type="compositionally biased region" description="Polar residues" evidence="1">
    <location>
        <begin position="292"/>
        <end position="309"/>
    </location>
</feature>
<name>A0A8A4TSB9_SULCO</name>
<dbReference type="EMBL" id="CP071793">
    <property type="protein sequence ID" value="QTD52869.1"/>
    <property type="molecule type" value="Genomic_DNA"/>
</dbReference>
<dbReference type="InterPro" id="IPR021973">
    <property type="entry name" value="SprA-related"/>
</dbReference>
<feature type="compositionally biased region" description="Polar residues" evidence="1">
    <location>
        <begin position="323"/>
        <end position="337"/>
    </location>
</feature>
<feature type="compositionally biased region" description="Low complexity" evidence="1">
    <location>
        <begin position="1"/>
        <end position="16"/>
    </location>
</feature>
<feature type="compositionally biased region" description="Low complexity" evidence="1">
    <location>
        <begin position="157"/>
        <end position="166"/>
    </location>
</feature>
<evidence type="ECO:0008006" key="4">
    <source>
        <dbReference type="Google" id="ProtNLM"/>
    </source>
</evidence>
<dbReference type="AlphaFoldDB" id="A0A8A4TSB9"/>
<dbReference type="KEGG" id="scor:J3U87_10360"/>
<evidence type="ECO:0000313" key="2">
    <source>
        <dbReference type="EMBL" id="QTD52869.1"/>
    </source>
</evidence>
<dbReference type="RefSeq" id="WP_237382967.1">
    <property type="nucleotide sequence ID" value="NZ_CP071793.1"/>
</dbReference>
<feature type="region of interest" description="Disordered" evidence="1">
    <location>
        <begin position="1"/>
        <end position="144"/>
    </location>
</feature>